<organism evidence="2 3">
    <name type="scientific">Paramecium pentaurelia</name>
    <dbReference type="NCBI Taxonomy" id="43138"/>
    <lineage>
        <taxon>Eukaryota</taxon>
        <taxon>Sar</taxon>
        <taxon>Alveolata</taxon>
        <taxon>Ciliophora</taxon>
        <taxon>Intramacronucleata</taxon>
        <taxon>Oligohymenophorea</taxon>
        <taxon>Peniculida</taxon>
        <taxon>Parameciidae</taxon>
        <taxon>Paramecium</taxon>
    </lineage>
</organism>
<comment type="caution">
    <text evidence="2">The sequence shown here is derived from an EMBL/GenBank/DDBJ whole genome shotgun (WGS) entry which is preliminary data.</text>
</comment>
<proteinExistence type="predicted"/>
<dbReference type="Proteomes" id="UP000689195">
    <property type="component" value="Unassembled WGS sequence"/>
</dbReference>
<sequence>MKNNTLFPFLMIPLCISKVSDSQQYFCEEAQKNCNLNYEALKNDSSKEEFLFNNNEPYYDNELILYPQIENQYQQPSSPEYLIKAKKEFEDELSVIQQFQNLEHQEKDETNQKVSDGEQQSQRQYDQICIQYIEQ</sequence>
<keyword evidence="1" id="KW-0732">Signal</keyword>
<feature type="chain" id="PRO_5035807655" description="Transmembrane protein" evidence="1">
    <location>
        <begin position="23"/>
        <end position="135"/>
    </location>
</feature>
<evidence type="ECO:0008006" key="4">
    <source>
        <dbReference type="Google" id="ProtNLM"/>
    </source>
</evidence>
<keyword evidence="3" id="KW-1185">Reference proteome</keyword>
<feature type="signal peptide" evidence="1">
    <location>
        <begin position="1"/>
        <end position="22"/>
    </location>
</feature>
<name>A0A8S1YCG6_9CILI</name>
<dbReference type="EMBL" id="CAJJDO010000163">
    <property type="protein sequence ID" value="CAD8211449.1"/>
    <property type="molecule type" value="Genomic_DNA"/>
</dbReference>
<dbReference type="AlphaFoldDB" id="A0A8S1YCG6"/>
<protein>
    <recommendedName>
        <fullName evidence="4">Transmembrane protein</fullName>
    </recommendedName>
</protein>
<evidence type="ECO:0000313" key="3">
    <source>
        <dbReference type="Proteomes" id="UP000689195"/>
    </source>
</evidence>
<gene>
    <name evidence="2" type="ORF">PPENT_87.1.T1630089</name>
</gene>
<evidence type="ECO:0000313" key="2">
    <source>
        <dbReference type="EMBL" id="CAD8211449.1"/>
    </source>
</evidence>
<evidence type="ECO:0000256" key="1">
    <source>
        <dbReference type="SAM" id="SignalP"/>
    </source>
</evidence>
<reference evidence="2" key="1">
    <citation type="submission" date="2021-01" db="EMBL/GenBank/DDBJ databases">
        <authorList>
            <consortium name="Genoscope - CEA"/>
            <person name="William W."/>
        </authorList>
    </citation>
    <scope>NUCLEOTIDE SEQUENCE</scope>
</reference>
<accession>A0A8S1YCG6</accession>